<name>A0A8S5NAH0_9VIRU</name>
<organism evidence="1">
    <name type="scientific">Phage sp. ctXnn1</name>
    <dbReference type="NCBI Taxonomy" id="2826749"/>
    <lineage>
        <taxon>Viruses</taxon>
    </lineage>
</organism>
<sequence length="30" mass="3628">MIFIIFRKCELFNVVIELYHISELKTILCV</sequence>
<protein>
    <submittedName>
        <fullName evidence="1">Uncharacterized protein</fullName>
    </submittedName>
</protein>
<proteinExistence type="predicted"/>
<accession>A0A8S5NAH0</accession>
<reference evidence="1" key="1">
    <citation type="journal article" date="2021" name="Proc. Natl. Acad. Sci. U.S.A.">
        <title>A Catalog of Tens of Thousands of Viruses from Human Metagenomes Reveals Hidden Associations with Chronic Diseases.</title>
        <authorList>
            <person name="Tisza M.J."/>
            <person name="Buck C.B."/>
        </authorList>
    </citation>
    <scope>NUCLEOTIDE SEQUENCE</scope>
    <source>
        <strain evidence="1">CtXnn1</strain>
    </source>
</reference>
<dbReference type="EMBL" id="BK015108">
    <property type="protein sequence ID" value="DAD91242.1"/>
    <property type="molecule type" value="Genomic_DNA"/>
</dbReference>
<evidence type="ECO:0000313" key="1">
    <source>
        <dbReference type="EMBL" id="DAD91242.1"/>
    </source>
</evidence>